<dbReference type="RefSeq" id="WP_135530585.1">
    <property type="nucleotide sequence ID" value="NZ_SRKZ01000003.1"/>
</dbReference>
<sequence>MLKQRNIVAWWLLLLLARVLTPEATLLRLHAHQHTTKEVAIPLLGQAAKKHMLTDQHLHCHTEQLYNAPFQPAEAVLLPELLQQALYAQYQAPVSEAPTLHLLDGASLRGPPSRA</sequence>
<comment type="caution">
    <text evidence="1">The sequence shown here is derived from an EMBL/GenBank/DDBJ whole genome shotgun (WGS) entry which is preliminary data.</text>
</comment>
<gene>
    <name evidence="1" type="ORF">EU557_11390</name>
</gene>
<protein>
    <submittedName>
        <fullName evidence="1">Uncharacterized protein</fullName>
    </submittedName>
</protein>
<reference evidence="1 2" key="1">
    <citation type="submission" date="2019-04" db="EMBL/GenBank/DDBJ databases">
        <authorList>
            <person name="Feng G."/>
            <person name="Zhang J."/>
            <person name="Zhu H."/>
        </authorList>
    </citation>
    <scope>NUCLEOTIDE SEQUENCE [LARGE SCALE GENOMIC DNA]</scope>
    <source>
        <strain evidence="1 2">JCM 19491</strain>
    </source>
</reference>
<proteinExistence type="predicted"/>
<organism evidence="1 2">
    <name type="scientific">Hymenobacter wooponensis</name>
    <dbReference type="NCBI Taxonomy" id="1525360"/>
    <lineage>
        <taxon>Bacteria</taxon>
        <taxon>Pseudomonadati</taxon>
        <taxon>Bacteroidota</taxon>
        <taxon>Cytophagia</taxon>
        <taxon>Cytophagales</taxon>
        <taxon>Hymenobacteraceae</taxon>
        <taxon>Hymenobacter</taxon>
    </lineage>
</organism>
<dbReference type="OrthoDB" id="893865at2"/>
<dbReference type="AlphaFoldDB" id="A0A4Z0MLS5"/>
<name>A0A4Z0MLS5_9BACT</name>
<dbReference type="EMBL" id="SRKZ01000003">
    <property type="protein sequence ID" value="TGD80436.1"/>
    <property type="molecule type" value="Genomic_DNA"/>
</dbReference>
<keyword evidence="2" id="KW-1185">Reference proteome</keyword>
<accession>A0A4Z0MLS5</accession>
<dbReference type="Proteomes" id="UP000298284">
    <property type="component" value="Unassembled WGS sequence"/>
</dbReference>
<evidence type="ECO:0000313" key="1">
    <source>
        <dbReference type="EMBL" id="TGD80436.1"/>
    </source>
</evidence>
<evidence type="ECO:0000313" key="2">
    <source>
        <dbReference type="Proteomes" id="UP000298284"/>
    </source>
</evidence>